<dbReference type="PROSITE" id="PS51257">
    <property type="entry name" value="PROKAR_LIPOPROTEIN"/>
    <property type="match status" value="1"/>
</dbReference>
<accession>A0A9E6ZWP8</accession>
<dbReference type="RefSeq" id="WP_255844237.1">
    <property type="nucleotide sequence ID" value="NZ_CP094358.1"/>
</dbReference>
<gene>
    <name evidence="2" type="ORF">MQE35_02595</name>
</gene>
<dbReference type="Gene3D" id="4.10.1080.10">
    <property type="entry name" value="TSP type-3 repeat"/>
    <property type="match status" value="1"/>
</dbReference>
<sequence>MKKILFVFISLFIFSCDDGEFNVEVLDFDDSAVNLCKDFTELDEYVFYKLSDDKTKALIIQLETNDDLLRDIGTVTFNLSAANKILYRIFDGDASSFFCNEVQPANPKVIEEWTASAGTIEIETVLAKDDNDGIDSEDEDLNNDGDLENDDSDQDGLPNYIDLDDDGDNVPTSQEGYDADNPENSRDTDGDGIFDYLDPDDDGDGVDTRLEVTDNNLDSPANNINNDIANYLNPEVADAYSGTETITNREHRYTNGYSNTIRIINGFQLQGNGQEIKYEVSGFDYGTYETTDTITHEF</sequence>
<feature type="region of interest" description="Disordered" evidence="1">
    <location>
        <begin position="128"/>
        <end position="206"/>
    </location>
</feature>
<dbReference type="AlphaFoldDB" id="A0A9E6ZWP8"/>
<evidence type="ECO:0000256" key="1">
    <source>
        <dbReference type="SAM" id="MobiDB-lite"/>
    </source>
</evidence>
<dbReference type="InterPro" id="IPR028974">
    <property type="entry name" value="TSP_type-3_rpt"/>
</dbReference>
<reference evidence="2" key="1">
    <citation type="submission" date="2022-03" db="EMBL/GenBank/DDBJ databases">
        <title>Description of Abyssus ytuae gen. nov., sp. nov., a novel member of the family Flavobacteriaceae isolated from the sediment of Mariana Trench.</title>
        <authorList>
            <person name="Zhang J."/>
            <person name="Xu X."/>
        </authorList>
    </citation>
    <scope>NUCLEOTIDE SEQUENCE</scope>
    <source>
        <strain evidence="2">MT3330</strain>
    </source>
</reference>
<dbReference type="GO" id="GO:0005509">
    <property type="term" value="F:calcium ion binding"/>
    <property type="evidence" value="ECO:0007669"/>
    <property type="project" value="InterPro"/>
</dbReference>
<dbReference type="Proteomes" id="UP000831290">
    <property type="component" value="Chromosome"/>
</dbReference>
<protein>
    <submittedName>
        <fullName evidence="2">Uncharacterized protein</fullName>
    </submittedName>
</protein>
<keyword evidence="3" id="KW-1185">Reference proteome</keyword>
<name>A0A9E6ZWP8_9FLAO</name>
<organism evidence="2 3">
    <name type="scientific">Abyssalbus ytuae</name>
    <dbReference type="NCBI Taxonomy" id="2926907"/>
    <lineage>
        <taxon>Bacteria</taxon>
        <taxon>Pseudomonadati</taxon>
        <taxon>Bacteroidota</taxon>
        <taxon>Flavobacteriia</taxon>
        <taxon>Flavobacteriales</taxon>
        <taxon>Flavobacteriaceae</taxon>
        <taxon>Abyssalbus</taxon>
    </lineage>
</organism>
<proteinExistence type="predicted"/>
<dbReference type="EMBL" id="CP094358">
    <property type="protein sequence ID" value="UOB18196.1"/>
    <property type="molecule type" value="Genomic_DNA"/>
</dbReference>
<feature type="compositionally biased region" description="Acidic residues" evidence="1">
    <location>
        <begin position="132"/>
        <end position="154"/>
    </location>
</feature>
<dbReference type="KEGG" id="fbm:MQE35_02595"/>
<evidence type="ECO:0000313" key="3">
    <source>
        <dbReference type="Proteomes" id="UP000831290"/>
    </source>
</evidence>
<evidence type="ECO:0000313" key="2">
    <source>
        <dbReference type="EMBL" id="UOB18196.1"/>
    </source>
</evidence>